<dbReference type="Proteomes" id="UP000694257">
    <property type="component" value="Chromosome"/>
</dbReference>
<proteinExistence type="predicted"/>
<name>A0ABX8RMF3_NOCIO</name>
<reference evidence="1 2" key="1">
    <citation type="submission" date="2021-07" db="EMBL/GenBank/DDBJ databases">
        <title>Whole Genome Sequence of Nocardia Iowensis.</title>
        <authorList>
            <person name="Lamm A."/>
            <person name="Collins-Fairclough A.M."/>
            <person name="Bunk B."/>
            <person name="Sproer C."/>
        </authorList>
    </citation>
    <scope>NUCLEOTIDE SEQUENCE [LARGE SCALE GENOMIC DNA]</scope>
    <source>
        <strain evidence="1 2">NRRL 5646</strain>
    </source>
</reference>
<gene>
    <name evidence="1" type="ORF">KV110_36450</name>
</gene>
<keyword evidence="2" id="KW-1185">Reference proteome</keyword>
<sequence>MNMIVQLADQPAAPTTPNGVLMTDSTIHEGVARDHLTGALLPHLG</sequence>
<evidence type="ECO:0000313" key="1">
    <source>
        <dbReference type="EMBL" id="QXN90804.1"/>
    </source>
</evidence>
<accession>A0ABX8RMF3</accession>
<dbReference type="EMBL" id="CP078145">
    <property type="protein sequence ID" value="QXN90804.1"/>
    <property type="molecule type" value="Genomic_DNA"/>
</dbReference>
<dbReference type="RefSeq" id="WP_218471671.1">
    <property type="nucleotide sequence ID" value="NZ_BAABJN010000006.1"/>
</dbReference>
<protein>
    <submittedName>
        <fullName evidence="1">Uncharacterized protein</fullName>
    </submittedName>
</protein>
<organism evidence="1 2">
    <name type="scientific">Nocardia iowensis</name>
    <dbReference type="NCBI Taxonomy" id="204891"/>
    <lineage>
        <taxon>Bacteria</taxon>
        <taxon>Bacillati</taxon>
        <taxon>Actinomycetota</taxon>
        <taxon>Actinomycetes</taxon>
        <taxon>Mycobacteriales</taxon>
        <taxon>Nocardiaceae</taxon>
        <taxon>Nocardia</taxon>
    </lineage>
</organism>
<evidence type="ECO:0000313" key="2">
    <source>
        <dbReference type="Proteomes" id="UP000694257"/>
    </source>
</evidence>